<reference evidence="1 2" key="1">
    <citation type="submission" date="2024-08" db="EMBL/GenBank/DDBJ databases">
        <title>Insights into the chromosomal genome structure of Flemingia macrophylla.</title>
        <authorList>
            <person name="Ding Y."/>
            <person name="Zhao Y."/>
            <person name="Bi W."/>
            <person name="Wu M."/>
            <person name="Zhao G."/>
            <person name="Gong Y."/>
            <person name="Li W."/>
            <person name="Zhang P."/>
        </authorList>
    </citation>
    <scope>NUCLEOTIDE SEQUENCE [LARGE SCALE GENOMIC DNA]</scope>
    <source>
        <strain evidence="1">DYQJB</strain>
        <tissue evidence="1">Leaf</tissue>
    </source>
</reference>
<protein>
    <submittedName>
        <fullName evidence="1">Uncharacterized protein</fullName>
    </submittedName>
</protein>
<evidence type="ECO:0000313" key="1">
    <source>
        <dbReference type="EMBL" id="KAL2317896.1"/>
    </source>
</evidence>
<organism evidence="1 2">
    <name type="scientific">Flemingia macrophylla</name>
    <dbReference type="NCBI Taxonomy" id="520843"/>
    <lineage>
        <taxon>Eukaryota</taxon>
        <taxon>Viridiplantae</taxon>
        <taxon>Streptophyta</taxon>
        <taxon>Embryophyta</taxon>
        <taxon>Tracheophyta</taxon>
        <taxon>Spermatophyta</taxon>
        <taxon>Magnoliopsida</taxon>
        <taxon>eudicotyledons</taxon>
        <taxon>Gunneridae</taxon>
        <taxon>Pentapetalae</taxon>
        <taxon>rosids</taxon>
        <taxon>fabids</taxon>
        <taxon>Fabales</taxon>
        <taxon>Fabaceae</taxon>
        <taxon>Papilionoideae</taxon>
        <taxon>50 kb inversion clade</taxon>
        <taxon>NPAAA clade</taxon>
        <taxon>indigoferoid/millettioid clade</taxon>
        <taxon>Phaseoleae</taxon>
        <taxon>Flemingia</taxon>
    </lineage>
</organism>
<dbReference type="Proteomes" id="UP001603857">
    <property type="component" value="Unassembled WGS sequence"/>
</dbReference>
<evidence type="ECO:0000313" key="2">
    <source>
        <dbReference type="Proteomes" id="UP001603857"/>
    </source>
</evidence>
<name>A0ABD1L330_9FABA</name>
<sequence>MAKESQPLAGEAINSNHTKHLGNLVKAKLLSTEDEALVLDFLNSHPEASLHDQPLSLKTKGLAYARLVELLRILSGHTLMELLESRSLEVLELVHDVRRFSFKGTWLDSLEHCFASSSSSHLDGASFCLLQKLVEPEGQLREDVKIDSLSSQFDCFSLCSSKSW</sequence>
<accession>A0ABD1L330</accession>
<dbReference type="EMBL" id="JBGMDY010000011">
    <property type="protein sequence ID" value="KAL2317896.1"/>
    <property type="molecule type" value="Genomic_DNA"/>
</dbReference>
<proteinExistence type="predicted"/>
<gene>
    <name evidence="1" type="ORF">Fmac_031772</name>
</gene>
<keyword evidence="2" id="KW-1185">Reference proteome</keyword>
<comment type="caution">
    <text evidence="1">The sequence shown here is derived from an EMBL/GenBank/DDBJ whole genome shotgun (WGS) entry which is preliminary data.</text>
</comment>
<dbReference type="AlphaFoldDB" id="A0ABD1L330"/>